<evidence type="ECO:0000313" key="2">
    <source>
        <dbReference type="Proteomes" id="UP000325606"/>
    </source>
</evidence>
<keyword evidence="2" id="KW-1185">Reference proteome</keyword>
<evidence type="ECO:0000313" key="1">
    <source>
        <dbReference type="EMBL" id="QEW07332.1"/>
    </source>
</evidence>
<name>A0A5J6LG55_9GAMM</name>
<dbReference type="EMBL" id="CP044222">
    <property type="protein sequence ID" value="QEW07332.1"/>
    <property type="molecule type" value="Genomic_DNA"/>
</dbReference>
<gene>
    <name evidence="1" type="ORF">F5I99_12945</name>
</gene>
<reference evidence="1 2" key="1">
    <citation type="submission" date="2019-09" db="EMBL/GenBank/DDBJ databases">
        <title>Nitrincola iocasae sp. nov., a bacterium isolated from the sediment collected at a cold seep field in South China Sea.</title>
        <authorList>
            <person name="Zhang H."/>
            <person name="Wang H."/>
            <person name="Li C."/>
        </authorList>
    </citation>
    <scope>NUCLEOTIDE SEQUENCE [LARGE SCALE GENOMIC DNA]</scope>
    <source>
        <strain evidence="1 2">KXZD1103</strain>
    </source>
</reference>
<dbReference type="Proteomes" id="UP000325606">
    <property type="component" value="Chromosome"/>
</dbReference>
<accession>A0A5J6LG55</accession>
<protein>
    <submittedName>
        <fullName evidence="1">DUF1853 family protein</fullName>
    </submittedName>
</protein>
<dbReference type="InterPro" id="IPR015003">
    <property type="entry name" value="DUF1853"/>
</dbReference>
<dbReference type="RefSeq" id="WP_151056641.1">
    <property type="nucleotide sequence ID" value="NZ_CP044222.1"/>
</dbReference>
<dbReference type="AlphaFoldDB" id="A0A5J6LG55"/>
<dbReference type="Pfam" id="PF08907">
    <property type="entry name" value="DUF1853"/>
    <property type="match status" value="1"/>
</dbReference>
<sequence length="294" mass="34144">MHLSLHHPVVRDLYWAINSPTLLEAPCLKNWQDSSRWFTHLLQQLDQQPAPLLRHLQQQVHHPYQPRLGQYFEQLWHFYFNHHPDYQLLVHNLQIKAPDNHTLGELDLLIRNRHSHEVHHLELTVKFYLAVAQRPSDINLACYIGPGLKDRLIDKYQHTCNHQLPLSGSDAAQAQLAARGIKVDQAQAVCRGRLFQPMALATTGQPAWLAQAQLHQLKSAAHFRCLERRQWFAEQPANHDNYDYNQLVIHLSTHLTHPLQVAVIDPQTKQETRRLFIVPDSWEAAARDCLSQSL</sequence>
<proteinExistence type="predicted"/>
<dbReference type="KEGG" id="nik:F5I99_12945"/>
<organism evidence="1 2">
    <name type="scientific">Nitrincola iocasae</name>
    <dbReference type="NCBI Taxonomy" id="2614693"/>
    <lineage>
        <taxon>Bacteria</taxon>
        <taxon>Pseudomonadati</taxon>
        <taxon>Pseudomonadota</taxon>
        <taxon>Gammaproteobacteria</taxon>
        <taxon>Oceanospirillales</taxon>
        <taxon>Oceanospirillaceae</taxon>
        <taxon>Nitrincola</taxon>
    </lineage>
</organism>